<protein>
    <recommendedName>
        <fullName evidence="3">Hsp70 protein</fullName>
    </recommendedName>
</protein>
<dbReference type="PANTHER" id="PTHR14187:SF5">
    <property type="entry name" value="HEAT SHOCK 70 KDA PROTEIN 12A"/>
    <property type="match status" value="1"/>
</dbReference>
<organism evidence="1 2">
    <name type="scientific">Glomus cerebriforme</name>
    <dbReference type="NCBI Taxonomy" id="658196"/>
    <lineage>
        <taxon>Eukaryota</taxon>
        <taxon>Fungi</taxon>
        <taxon>Fungi incertae sedis</taxon>
        <taxon>Mucoromycota</taxon>
        <taxon>Glomeromycotina</taxon>
        <taxon>Glomeromycetes</taxon>
        <taxon>Glomerales</taxon>
        <taxon>Glomeraceae</taxon>
        <taxon>Glomus</taxon>
    </lineage>
</organism>
<keyword evidence="2" id="KW-1185">Reference proteome</keyword>
<dbReference type="SUPFAM" id="SSF53067">
    <property type="entry name" value="Actin-like ATPase domain"/>
    <property type="match status" value="1"/>
</dbReference>
<evidence type="ECO:0000313" key="2">
    <source>
        <dbReference type="Proteomes" id="UP000265703"/>
    </source>
</evidence>
<name>A0A397TN65_9GLOM</name>
<dbReference type="OrthoDB" id="2963168at2759"/>
<comment type="caution">
    <text evidence="1">The sequence shown here is derived from an EMBL/GenBank/DDBJ whole genome shotgun (WGS) entry which is preliminary data.</text>
</comment>
<sequence>MFRVVVGIDFGTTYSGFSFAHISNPAIVATNDEWPEQDQINTTVPKYDDNSENIEYWDQMEKLKTNTVLKYDKNLEKVECWGFPALTKISEQKEENPVELFKLHLCDKKTDEPFLPAKLTYKKVITDYFIKMGK</sequence>
<dbReference type="Gene3D" id="3.30.420.40">
    <property type="match status" value="1"/>
</dbReference>
<evidence type="ECO:0000313" key="1">
    <source>
        <dbReference type="EMBL" id="RIA97897.1"/>
    </source>
</evidence>
<dbReference type="Proteomes" id="UP000265703">
    <property type="component" value="Unassembled WGS sequence"/>
</dbReference>
<proteinExistence type="predicted"/>
<evidence type="ECO:0008006" key="3">
    <source>
        <dbReference type="Google" id="ProtNLM"/>
    </source>
</evidence>
<dbReference type="AlphaFoldDB" id="A0A397TN65"/>
<accession>A0A397TN65</accession>
<dbReference type="InterPro" id="IPR043129">
    <property type="entry name" value="ATPase_NBD"/>
</dbReference>
<gene>
    <name evidence="1" type="ORF">C1645_813430</name>
</gene>
<reference evidence="1 2" key="1">
    <citation type="submission" date="2018-06" db="EMBL/GenBank/DDBJ databases">
        <title>Comparative genomics reveals the genomic features of Rhizophagus irregularis, R. cerebriforme, R. diaphanum and Gigaspora rosea, and their symbiotic lifestyle signature.</title>
        <authorList>
            <person name="Morin E."/>
            <person name="San Clemente H."/>
            <person name="Chen E.C.H."/>
            <person name="De La Providencia I."/>
            <person name="Hainaut M."/>
            <person name="Kuo A."/>
            <person name="Kohler A."/>
            <person name="Murat C."/>
            <person name="Tang N."/>
            <person name="Roy S."/>
            <person name="Loubradou J."/>
            <person name="Henrissat B."/>
            <person name="Grigoriev I.V."/>
            <person name="Corradi N."/>
            <person name="Roux C."/>
            <person name="Martin F.M."/>
        </authorList>
    </citation>
    <scope>NUCLEOTIDE SEQUENCE [LARGE SCALE GENOMIC DNA]</scope>
    <source>
        <strain evidence="1 2">DAOM 227022</strain>
    </source>
</reference>
<dbReference type="PANTHER" id="PTHR14187">
    <property type="entry name" value="ALPHA KINASE/ELONGATION FACTOR 2 KINASE"/>
    <property type="match status" value="1"/>
</dbReference>
<dbReference type="STRING" id="658196.A0A397TN65"/>
<dbReference type="EMBL" id="QKYT01000023">
    <property type="protein sequence ID" value="RIA97897.1"/>
    <property type="molecule type" value="Genomic_DNA"/>
</dbReference>